<dbReference type="KEGG" id="wci:WS105_0981"/>
<dbReference type="Gene3D" id="3.30.460.10">
    <property type="entry name" value="Beta Polymerase, domain 2"/>
    <property type="match status" value="1"/>
</dbReference>
<dbReference type="EMBL" id="CP009223">
    <property type="protein sequence ID" value="AIM63236.1"/>
    <property type="molecule type" value="Genomic_DNA"/>
</dbReference>
<proteinExistence type="inferred from homology"/>
<accession>A0A075U6W1</accession>
<dbReference type="HAMAP" id="MF_01477">
    <property type="entry name" value="Iojap_RsfS"/>
    <property type="match status" value="1"/>
</dbReference>
<dbReference type="PANTHER" id="PTHR21043:SF0">
    <property type="entry name" value="MITOCHONDRIAL ASSEMBLY OF RIBOSOMAL LARGE SUBUNIT PROTEIN 1"/>
    <property type="match status" value="1"/>
</dbReference>
<dbReference type="SUPFAM" id="SSF81301">
    <property type="entry name" value="Nucleotidyltransferase"/>
    <property type="match status" value="1"/>
</dbReference>
<dbReference type="RefSeq" id="WP_009496099.1">
    <property type="nucleotide sequence ID" value="NZ_CP009223.1"/>
</dbReference>
<comment type="similarity">
    <text evidence="1 2">Belongs to the Iojap/RsfS family.</text>
</comment>
<dbReference type="GO" id="GO:0090071">
    <property type="term" value="P:negative regulation of ribosome biogenesis"/>
    <property type="evidence" value="ECO:0007669"/>
    <property type="project" value="UniProtKB-UniRule"/>
</dbReference>
<evidence type="ECO:0000256" key="2">
    <source>
        <dbReference type="HAMAP-Rule" id="MF_01477"/>
    </source>
</evidence>
<dbReference type="STRING" id="759620.WS105_0981"/>
<dbReference type="AlphaFoldDB" id="A0A075U6W1"/>
<protein>
    <recommendedName>
        <fullName evidence="2">Ribosomal silencing factor RsfS</fullName>
    </recommendedName>
</protein>
<organism evidence="3 4">
    <name type="scientific">Weissella ceti</name>
    <dbReference type="NCBI Taxonomy" id="759620"/>
    <lineage>
        <taxon>Bacteria</taxon>
        <taxon>Bacillati</taxon>
        <taxon>Bacillota</taxon>
        <taxon>Bacilli</taxon>
        <taxon>Lactobacillales</taxon>
        <taxon>Lactobacillaceae</taxon>
        <taxon>Weissella</taxon>
    </lineage>
</organism>
<dbReference type="Pfam" id="PF02410">
    <property type="entry name" value="RsfS"/>
    <property type="match status" value="1"/>
</dbReference>
<dbReference type="NCBIfam" id="TIGR00090">
    <property type="entry name" value="rsfS_iojap_ybeB"/>
    <property type="match status" value="1"/>
</dbReference>
<dbReference type="GO" id="GO:0043023">
    <property type="term" value="F:ribosomal large subunit binding"/>
    <property type="evidence" value="ECO:0007669"/>
    <property type="project" value="TreeGrafter"/>
</dbReference>
<keyword evidence="2" id="KW-0810">Translation regulation</keyword>
<dbReference type="KEGG" id="wce:WS08_0918"/>
<dbReference type="InterPro" id="IPR004394">
    <property type="entry name" value="Iojap/RsfS/C7orf30"/>
</dbReference>
<gene>
    <name evidence="2" type="primary">rsfS</name>
    <name evidence="3" type="ORF">WS74_0984</name>
</gene>
<evidence type="ECO:0000256" key="1">
    <source>
        <dbReference type="ARBA" id="ARBA00010574"/>
    </source>
</evidence>
<keyword evidence="2" id="KW-0678">Repressor</keyword>
<comment type="function">
    <text evidence="2">Functions as a ribosomal silencing factor. Interacts with ribosomal protein uL14 (rplN), blocking formation of intersubunit bridge B8. Prevents association of the 30S and 50S ribosomal subunits and the formation of functional ribosomes, thus repressing translation.</text>
</comment>
<dbReference type="PANTHER" id="PTHR21043">
    <property type="entry name" value="IOJAP SUPERFAMILY ORTHOLOG"/>
    <property type="match status" value="1"/>
</dbReference>
<comment type="subcellular location">
    <subcellularLocation>
        <location evidence="2">Cytoplasm</location>
    </subcellularLocation>
</comment>
<reference evidence="4" key="2">
    <citation type="submission" date="2014-08" db="EMBL/GenBank/DDBJ databases">
        <title>Complete genome of Weissella ceti strain WS74 isolated from diseased rainbow trout in Brazil.</title>
        <authorList>
            <person name="Figueiredo H.C.P."/>
            <person name="Leal C.A.G."/>
            <person name="Pereira F.L."/>
            <person name="Soares S.C."/>
            <person name="Dorella F.A."/>
            <person name="Carvalho A.F."/>
            <person name="Azevedo V.A.C."/>
        </authorList>
    </citation>
    <scope>NUCLEOTIDE SEQUENCE [LARGE SCALE GENOMIC DNA]</scope>
    <source>
        <strain evidence="4">WS74</strain>
    </source>
</reference>
<reference evidence="3 4" key="1">
    <citation type="journal article" date="2014" name="Genome Announc.">
        <title>Complete Genome Sequences of Fish Pathogenic Weissella ceti Strains WS74 and WS105.</title>
        <authorList>
            <person name="Figueiredo H.C."/>
            <person name="Leal C.A."/>
            <person name="Dorella F.A."/>
            <person name="Carvalho A.F."/>
            <person name="Soares S.C."/>
            <person name="Pereira F.L."/>
            <person name="Azevedo V.A."/>
        </authorList>
    </citation>
    <scope>NUCLEOTIDE SEQUENCE [LARGE SCALE GENOMIC DNA]</scope>
    <source>
        <strain evidence="3 4">WS74</strain>
    </source>
</reference>
<keyword evidence="2" id="KW-0963">Cytoplasm</keyword>
<name>A0A075U6W1_9LACO</name>
<dbReference type="Proteomes" id="UP000029079">
    <property type="component" value="Chromosome"/>
</dbReference>
<dbReference type="GO" id="GO:0042256">
    <property type="term" value="P:cytosolic ribosome assembly"/>
    <property type="evidence" value="ECO:0007669"/>
    <property type="project" value="UniProtKB-UniRule"/>
</dbReference>
<dbReference type="PATRIC" id="fig|759620.7.peg.945"/>
<sequence length="122" mass="13643">MIDAKQQLEVAVKAVDGKRAADILALDLGGISFIADTYLIADAPTERQVLAIADEVIDKMAEAGVPLTRQEGRQEGQWLLLDFGDLLVHIFKSEIRGFYNLEKLWGQAPEINISEWLVEEEF</sequence>
<dbReference type="KEGG" id="wct:WS74_0984"/>
<dbReference type="InterPro" id="IPR043519">
    <property type="entry name" value="NT_sf"/>
</dbReference>
<dbReference type="GO" id="GO:0017148">
    <property type="term" value="P:negative regulation of translation"/>
    <property type="evidence" value="ECO:0007669"/>
    <property type="project" value="UniProtKB-UniRule"/>
</dbReference>
<evidence type="ECO:0000313" key="3">
    <source>
        <dbReference type="EMBL" id="AIM63236.1"/>
    </source>
</evidence>
<dbReference type="OrthoDB" id="9793681at2"/>
<dbReference type="GO" id="GO:0005737">
    <property type="term" value="C:cytoplasm"/>
    <property type="evidence" value="ECO:0007669"/>
    <property type="project" value="UniProtKB-SubCell"/>
</dbReference>
<evidence type="ECO:0000313" key="4">
    <source>
        <dbReference type="Proteomes" id="UP000029079"/>
    </source>
</evidence>
<comment type="subunit">
    <text evidence="2">Interacts with ribosomal protein uL14 (rplN).</text>
</comment>
<keyword evidence="4" id="KW-1185">Reference proteome</keyword>